<sequence length="476" mass="51409">MASNLLIILSDEHSPGVMGCAGHGEVSTPNLDALAASGTRFANAVCASPICVPARAALATGRAVHEAGYWDNVDAYDGAVPGWHHVLRERGHEVVSIGKLHYRGAQGDDYGFSESLLPMHIHGGRGEVKMLLRNPPASLGDGANMLASARAGESDYNRYDDRICDTAVEWLRRKAAAPVPDKPWVLMVSLVAPHFPLTVPAPFFDRYAGLPLRLPKAYRFGIDDEAHPFIRQYARETGYNVHFRDESDVRRALAGYYGLVSFLDAKVGALLQALKACGLDDSTRVMYLSDHGDNVGARGLWGKSTMYAESVGIPMILSGPDIAAGRIERTPVGQTDVYDTVLDAVGVPAEAGGASPTARSLLRELPAGRAVLSEYHTVGSRAGVFMLRDAHTKYVHYCDHPPQLFDLDDDPDELRDIAAQSPGRVRAWRERLAGFCDPGEVDRRARARQAELIRRYGGDAAIRAGAGIGGYTPVSA</sequence>
<dbReference type="Proteomes" id="UP000292445">
    <property type="component" value="Unassembled WGS sequence"/>
</dbReference>
<dbReference type="EMBL" id="SGXC01000001">
    <property type="protein sequence ID" value="RZS85843.1"/>
    <property type="molecule type" value="Genomic_DNA"/>
</dbReference>
<proteinExistence type="predicted"/>
<dbReference type="Gene3D" id="3.40.720.10">
    <property type="entry name" value="Alkaline Phosphatase, subunit A"/>
    <property type="match status" value="1"/>
</dbReference>
<protein>
    <submittedName>
        <fullName evidence="2">Choline-sulfatase</fullName>
    </submittedName>
</protein>
<evidence type="ECO:0000313" key="2">
    <source>
        <dbReference type="EMBL" id="RZS85843.1"/>
    </source>
</evidence>
<evidence type="ECO:0000313" key="3">
    <source>
        <dbReference type="Proteomes" id="UP000292445"/>
    </source>
</evidence>
<dbReference type="InterPro" id="IPR017850">
    <property type="entry name" value="Alkaline_phosphatase_core_sf"/>
</dbReference>
<dbReference type="SUPFAM" id="SSF53649">
    <property type="entry name" value="Alkaline phosphatase-like"/>
    <property type="match status" value="1"/>
</dbReference>
<organism evidence="2 3">
    <name type="scientific">Pigmentiphaga kullae</name>
    <dbReference type="NCBI Taxonomy" id="151784"/>
    <lineage>
        <taxon>Bacteria</taxon>
        <taxon>Pseudomonadati</taxon>
        <taxon>Pseudomonadota</taxon>
        <taxon>Betaproteobacteria</taxon>
        <taxon>Burkholderiales</taxon>
        <taxon>Alcaligenaceae</taxon>
        <taxon>Pigmentiphaga</taxon>
    </lineage>
</organism>
<dbReference type="CDD" id="cd16037">
    <property type="entry name" value="sulfatase_like"/>
    <property type="match status" value="1"/>
</dbReference>
<dbReference type="GO" id="GO:0004065">
    <property type="term" value="F:arylsulfatase activity"/>
    <property type="evidence" value="ECO:0007669"/>
    <property type="project" value="TreeGrafter"/>
</dbReference>
<comment type="caution">
    <text evidence="2">The sequence shown here is derived from an EMBL/GenBank/DDBJ whole genome shotgun (WGS) entry which is preliminary data.</text>
</comment>
<feature type="domain" description="Sulfatase N-terminal" evidence="1">
    <location>
        <begin position="4"/>
        <end position="347"/>
    </location>
</feature>
<dbReference type="GO" id="GO:0015024">
    <property type="term" value="F:glucuronate-2-sulfatase activity"/>
    <property type="evidence" value="ECO:0007669"/>
    <property type="project" value="TreeGrafter"/>
</dbReference>
<accession>A0A4Q7NLB4</accession>
<dbReference type="RefSeq" id="WP_130356995.1">
    <property type="nucleotide sequence ID" value="NZ_SGXC01000001.1"/>
</dbReference>
<dbReference type="PANTHER" id="PTHR46615">
    <property type="entry name" value="ARYLSULFATASE K"/>
    <property type="match status" value="1"/>
</dbReference>
<evidence type="ECO:0000259" key="1">
    <source>
        <dbReference type="Pfam" id="PF00884"/>
    </source>
</evidence>
<gene>
    <name evidence="2" type="ORF">EV675_1873</name>
</gene>
<dbReference type="OrthoDB" id="8672229at2"/>
<dbReference type="InterPro" id="IPR051849">
    <property type="entry name" value="GAG-degrading_sulfatase"/>
</dbReference>
<keyword evidence="3" id="KW-1185">Reference proteome</keyword>
<name>A0A4Q7NLB4_9BURK</name>
<dbReference type="PANTHER" id="PTHR46615:SF1">
    <property type="entry name" value="ARYLSULFATASE K"/>
    <property type="match status" value="1"/>
</dbReference>
<dbReference type="Pfam" id="PF00884">
    <property type="entry name" value="Sulfatase"/>
    <property type="match status" value="1"/>
</dbReference>
<dbReference type="InterPro" id="IPR000917">
    <property type="entry name" value="Sulfatase_N"/>
</dbReference>
<dbReference type="AlphaFoldDB" id="A0A4Q7NLB4"/>
<reference evidence="2 3" key="1">
    <citation type="submission" date="2019-02" db="EMBL/GenBank/DDBJ databases">
        <title>Genomic Encyclopedia of Type Strains, Phase IV (KMG-IV): sequencing the most valuable type-strain genomes for metagenomic binning, comparative biology and taxonomic classification.</title>
        <authorList>
            <person name="Goeker M."/>
        </authorList>
    </citation>
    <scope>NUCLEOTIDE SEQUENCE [LARGE SCALE GENOMIC DNA]</scope>
    <source>
        <strain evidence="2 3">K24</strain>
    </source>
</reference>